<feature type="transmembrane region" description="Helical" evidence="6">
    <location>
        <begin position="212"/>
        <end position="234"/>
    </location>
</feature>
<dbReference type="PANTHER" id="PTHR23423">
    <property type="entry name" value="ORGANIC SOLUTE TRANSPORTER-RELATED"/>
    <property type="match status" value="1"/>
</dbReference>
<feature type="compositionally biased region" description="Basic and acidic residues" evidence="5">
    <location>
        <begin position="528"/>
        <end position="539"/>
    </location>
</feature>
<dbReference type="OrthoDB" id="5348404at2759"/>
<reference evidence="7" key="1">
    <citation type="journal article" date="2020" name="Stud. Mycol.">
        <title>101 Dothideomycetes genomes: a test case for predicting lifestyles and emergence of pathogens.</title>
        <authorList>
            <person name="Haridas S."/>
            <person name="Albert R."/>
            <person name="Binder M."/>
            <person name="Bloem J."/>
            <person name="Labutti K."/>
            <person name="Salamov A."/>
            <person name="Andreopoulos B."/>
            <person name="Baker S."/>
            <person name="Barry K."/>
            <person name="Bills G."/>
            <person name="Bluhm B."/>
            <person name="Cannon C."/>
            <person name="Castanera R."/>
            <person name="Culley D."/>
            <person name="Daum C."/>
            <person name="Ezra D."/>
            <person name="Gonzalez J."/>
            <person name="Henrissat B."/>
            <person name="Kuo A."/>
            <person name="Liang C."/>
            <person name="Lipzen A."/>
            <person name="Lutzoni F."/>
            <person name="Magnuson J."/>
            <person name="Mondo S."/>
            <person name="Nolan M."/>
            <person name="Ohm R."/>
            <person name="Pangilinan J."/>
            <person name="Park H.-J."/>
            <person name="Ramirez L."/>
            <person name="Alfaro M."/>
            <person name="Sun H."/>
            <person name="Tritt A."/>
            <person name="Yoshinaga Y."/>
            <person name="Zwiers L.-H."/>
            <person name="Turgeon B."/>
            <person name="Goodwin S."/>
            <person name="Spatafora J."/>
            <person name="Crous P."/>
            <person name="Grigoriev I."/>
        </authorList>
    </citation>
    <scope>NUCLEOTIDE SEQUENCE</scope>
    <source>
        <strain evidence="7">CBS 130266</strain>
    </source>
</reference>
<keyword evidence="4 6" id="KW-0472">Membrane</keyword>
<evidence type="ECO:0000256" key="6">
    <source>
        <dbReference type="SAM" id="Phobius"/>
    </source>
</evidence>
<keyword evidence="8" id="KW-1185">Reference proteome</keyword>
<dbReference type="Proteomes" id="UP000800235">
    <property type="component" value="Unassembled WGS sequence"/>
</dbReference>
<proteinExistence type="predicted"/>
<gene>
    <name evidence="7" type="ORF">EJ08DRAFT_700965</name>
</gene>
<feature type="region of interest" description="Disordered" evidence="5">
    <location>
        <begin position="389"/>
        <end position="539"/>
    </location>
</feature>
<comment type="caution">
    <text evidence="7">The sequence shown here is derived from an EMBL/GenBank/DDBJ whole genome shotgun (WGS) entry which is preliminary data.</text>
</comment>
<name>A0A9P4TUP4_9PEZI</name>
<organism evidence="7 8">
    <name type="scientific">Tothia fuscella</name>
    <dbReference type="NCBI Taxonomy" id="1048955"/>
    <lineage>
        <taxon>Eukaryota</taxon>
        <taxon>Fungi</taxon>
        <taxon>Dikarya</taxon>
        <taxon>Ascomycota</taxon>
        <taxon>Pezizomycotina</taxon>
        <taxon>Dothideomycetes</taxon>
        <taxon>Pleosporomycetidae</taxon>
        <taxon>Venturiales</taxon>
        <taxon>Cylindrosympodiaceae</taxon>
        <taxon>Tothia</taxon>
    </lineage>
</organism>
<dbReference type="InterPro" id="IPR005178">
    <property type="entry name" value="Ostalpha/TMEM184C"/>
</dbReference>
<keyword evidence="2 6" id="KW-0812">Transmembrane</keyword>
<protein>
    <submittedName>
        <fullName evidence="7">DUF300-domain-containing protein</fullName>
    </submittedName>
</protein>
<evidence type="ECO:0000256" key="2">
    <source>
        <dbReference type="ARBA" id="ARBA00022692"/>
    </source>
</evidence>
<feature type="transmembrane region" description="Helical" evidence="6">
    <location>
        <begin position="254"/>
        <end position="273"/>
    </location>
</feature>
<dbReference type="GO" id="GO:0016020">
    <property type="term" value="C:membrane"/>
    <property type="evidence" value="ECO:0007669"/>
    <property type="project" value="UniProtKB-SubCell"/>
</dbReference>
<keyword evidence="3 6" id="KW-1133">Transmembrane helix</keyword>
<dbReference type="EMBL" id="MU007078">
    <property type="protein sequence ID" value="KAF2423721.1"/>
    <property type="molecule type" value="Genomic_DNA"/>
</dbReference>
<feature type="compositionally biased region" description="Basic and acidic residues" evidence="5">
    <location>
        <begin position="419"/>
        <end position="436"/>
    </location>
</feature>
<feature type="transmembrane region" description="Helical" evidence="6">
    <location>
        <begin position="68"/>
        <end position="89"/>
    </location>
</feature>
<evidence type="ECO:0000256" key="4">
    <source>
        <dbReference type="ARBA" id="ARBA00023136"/>
    </source>
</evidence>
<evidence type="ECO:0000313" key="8">
    <source>
        <dbReference type="Proteomes" id="UP000800235"/>
    </source>
</evidence>
<dbReference type="AlphaFoldDB" id="A0A9P4TUP4"/>
<comment type="subcellular location">
    <subcellularLocation>
        <location evidence="1">Membrane</location>
        <topology evidence="1">Multi-pass membrane protein</topology>
    </subcellularLocation>
</comment>
<evidence type="ECO:0000313" key="7">
    <source>
        <dbReference type="EMBL" id="KAF2423721.1"/>
    </source>
</evidence>
<feature type="transmembrane region" description="Helical" evidence="6">
    <location>
        <begin position="293"/>
        <end position="315"/>
    </location>
</feature>
<dbReference type="Pfam" id="PF03619">
    <property type="entry name" value="Solute_trans_a"/>
    <property type="match status" value="1"/>
</dbReference>
<accession>A0A9P4TUP4</accession>
<sequence length="539" mass="60588">MLPRCNTSLTTIGDHLVDQETPLWKGFTFHHFGLLLTAIFAVLATCIALFLMLMHATHYSQPYQQKHIIRILFMIPVYAIISLVSYLFYKHALYWEVLRDCYEAFAIASFFTLLCHYLEPTLHEQKEYFRGMSSGGRLRNWVWPLGWVQSCTGGREKGWFRIPRSGLTWFNVLYVGVFQYCAVRVLFTFVAMISQMFHRYCESSLSPAFAHVWVMVFEASSVTVAMYCLIQFYLQLKVDLKEYSPFMKVLCIKLVIFFSFWQTLLISFLSSSSAPGGAVLKPSDRIAYPDIKVGLPAMLLAVEMTIFAIMHIFAFSWKPYILDKTSTSYATGAPVPAQYHGGFLGVKALLDAFNLWDVVKAAARGFRWLFVGARHRHLDSSYEEHHRNNSMKMGAMGPGGANPKPSVEITGPPFMPTANDRDPRTGRPRAPERQNTDDDVGAALLANSQRVPKISVREPSPYGAYSDPSRESSPYRGAGEAGGGPYTSQGPFADPEPYVGATGRADPYTRGSNTVGEPYRGPFGDPPRAQDPDLQYHGR</sequence>
<feature type="transmembrane region" description="Helical" evidence="6">
    <location>
        <begin position="32"/>
        <end position="56"/>
    </location>
</feature>
<evidence type="ECO:0000256" key="3">
    <source>
        <dbReference type="ARBA" id="ARBA00022989"/>
    </source>
</evidence>
<evidence type="ECO:0000256" key="1">
    <source>
        <dbReference type="ARBA" id="ARBA00004141"/>
    </source>
</evidence>
<evidence type="ECO:0000256" key="5">
    <source>
        <dbReference type="SAM" id="MobiDB-lite"/>
    </source>
</evidence>
<dbReference type="SMART" id="SM01417">
    <property type="entry name" value="Solute_trans_a"/>
    <property type="match status" value="1"/>
</dbReference>
<feature type="transmembrane region" description="Helical" evidence="6">
    <location>
        <begin position="167"/>
        <end position="192"/>
    </location>
</feature>